<evidence type="ECO:0000313" key="1">
    <source>
        <dbReference type="EMBL" id="AID18137.1"/>
    </source>
</evidence>
<dbReference type="Proteomes" id="UP000027390">
    <property type="component" value="Segment"/>
</dbReference>
<proteinExistence type="predicted"/>
<organism evidence="1 2">
    <name type="scientific">Mycobacterium phage Willis</name>
    <dbReference type="NCBI Taxonomy" id="1486404"/>
    <lineage>
        <taxon>Viruses</taxon>
        <taxon>Duplodnaviria</taxon>
        <taxon>Heunggongvirae</taxon>
        <taxon>Uroviricota</taxon>
        <taxon>Caudoviricetes</taxon>
        <taxon>Ceeclamvirinae</taxon>
        <taxon>Bixzunavirus</taxon>
        <taxon>Bixzunavirus Bxz1</taxon>
    </lineage>
</organism>
<protein>
    <submittedName>
        <fullName evidence="1">Uncharacterized protein</fullName>
    </submittedName>
</protein>
<reference evidence="1 2" key="1">
    <citation type="submission" date="2014-03" db="EMBL/GenBank/DDBJ databases">
        <authorList>
            <person name="Churilla B.M."/>
            <person name="Abrahim M.R."/>
            <person name="Burke K.A."/>
            <person name="Yu V.J."/>
            <person name="Adkins N.L."/>
            <person name="Cohen K.L."/>
            <person name="Colicchio M.A."/>
            <person name="Fasoranti T.O."/>
            <person name="Genkil J.S."/>
            <person name="Kramer Z.J."/>
            <person name="Prout A.K."/>
            <person name="Schafer C.E."/>
            <person name="Schwarz A.G."/>
            <person name="Tish M."/>
            <person name="Vispute N."/>
            <person name="Wilkes K.E."/>
            <person name="Williams C.R."/>
            <person name="Xiao X."/>
            <person name="Yoder B.A."/>
            <person name="Lapin J.S."/>
            <person name="Ott C.T."/>
            <person name="Walburn T.D."/>
            <person name="Bradley K.W."/>
            <person name="Clarke D.Q."/>
            <person name="Lewis M.F."/>
            <person name="Barker L.P."/>
            <person name="Bailey C."/>
            <person name="Asai D.J."/>
            <person name="Bowman C.A."/>
            <person name="Russell D.A."/>
            <person name="Pope W.H."/>
            <person name="Jacobs-Sera D."/>
            <person name="Hendrix R.W."/>
            <person name="Hatfull G.F."/>
        </authorList>
    </citation>
    <scope>NUCLEOTIDE SEQUENCE [LARGE SCALE GENOMIC DNA]</scope>
</reference>
<dbReference type="EMBL" id="KJ595575">
    <property type="protein sequence ID" value="AID18137.1"/>
    <property type="molecule type" value="Genomic_DNA"/>
</dbReference>
<gene>
    <name evidence="1" type="primary">57</name>
    <name evidence="1" type="ORF">PBI_WILLIS_57</name>
</gene>
<name>A0A068CGR4_9CAUD</name>
<accession>A0A068CGR4</accession>
<sequence>MDPNETLGELRDCIEGQRWDEAAEHFQALDGWLIHGGFLPTDWARR</sequence>
<evidence type="ECO:0000313" key="2">
    <source>
        <dbReference type="Proteomes" id="UP000027390"/>
    </source>
</evidence>